<protein>
    <submittedName>
        <fullName evidence="2">ATP synthase F0 subunit 8</fullName>
    </submittedName>
</protein>
<reference evidence="2" key="1">
    <citation type="submission" date="2022-11" db="UniProtKB">
        <authorList>
            <consortium name="WormBaseParasite"/>
        </authorList>
    </citation>
    <scope>IDENTIFICATION</scope>
</reference>
<dbReference type="WBParaSite" id="ES5_v2.g10838.t1">
    <property type="protein sequence ID" value="ES5_v2.g10838.t1"/>
    <property type="gene ID" value="ES5_v2.g10838"/>
</dbReference>
<evidence type="ECO:0000313" key="1">
    <source>
        <dbReference type="Proteomes" id="UP000887579"/>
    </source>
</evidence>
<dbReference type="Proteomes" id="UP000887579">
    <property type="component" value="Unplaced"/>
</dbReference>
<accession>A0AC34F1H6</accession>
<name>A0AC34F1H6_9BILA</name>
<sequence>MLSSLVYSWIIIQVLGLFILFAVGFLGFKVVQIFQLLSTIGIARKEFHENLVELSAIQAFDETVRDVQSHI</sequence>
<evidence type="ECO:0000313" key="2">
    <source>
        <dbReference type="WBParaSite" id="ES5_v2.g10838.t1"/>
    </source>
</evidence>
<proteinExistence type="predicted"/>
<organism evidence="1 2">
    <name type="scientific">Panagrolaimus sp. ES5</name>
    <dbReference type="NCBI Taxonomy" id="591445"/>
    <lineage>
        <taxon>Eukaryota</taxon>
        <taxon>Metazoa</taxon>
        <taxon>Ecdysozoa</taxon>
        <taxon>Nematoda</taxon>
        <taxon>Chromadorea</taxon>
        <taxon>Rhabditida</taxon>
        <taxon>Tylenchina</taxon>
        <taxon>Panagrolaimomorpha</taxon>
        <taxon>Panagrolaimoidea</taxon>
        <taxon>Panagrolaimidae</taxon>
        <taxon>Panagrolaimus</taxon>
    </lineage>
</organism>